<reference evidence="1" key="1">
    <citation type="submission" date="2019-08" db="EMBL/GenBank/DDBJ databases">
        <authorList>
            <person name="Kucharzyk K."/>
            <person name="Murdoch R.W."/>
            <person name="Higgins S."/>
            <person name="Loffler F."/>
        </authorList>
    </citation>
    <scope>NUCLEOTIDE SEQUENCE</scope>
</reference>
<sequence>MDIPYVLKKTIIFVFNIDFMESRNIFRETNQGCGSMAVIITINGKENITTAENLSVLLDEMGLDIRGKVIARNGEILHRGVDLTTVPVTQGDSFDVFLITQGG</sequence>
<organism evidence="1">
    <name type="scientific">bioreactor metagenome</name>
    <dbReference type="NCBI Taxonomy" id="1076179"/>
    <lineage>
        <taxon>unclassified sequences</taxon>
        <taxon>metagenomes</taxon>
        <taxon>ecological metagenomes</taxon>
    </lineage>
</organism>
<name>A0A645I0B8_9ZZZZ</name>
<dbReference type="AlphaFoldDB" id="A0A645I0B8"/>
<dbReference type="InterPro" id="IPR012675">
    <property type="entry name" value="Beta-grasp_dom_sf"/>
</dbReference>
<dbReference type="CDD" id="cd00565">
    <property type="entry name" value="Ubl_ThiS"/>
    <property type="match status" value="1"/>
</dbReference>
<evidence type="ECO:0000313" key="1">
    <source>
        <dbReference type="EMBL" id="MPN44715.1"/>
    </source>
</evidence>
<dbReference type="Gene3D" id="3.10.20.30">
    <property type="match status" value="1"/>
</dbReference>
<gene>
    <name evidence="1" type="ORF">SDC9_192280</name>
</gene>
<evidence type="ECO:0008006" key="2">
    <source>
        <dbReference type="Google" id="ProtNLM"/>
    </source>
</evidence>
<dbReference type="EMBL" id="VSSQ01104048">
    <property type="protein sequence ID" value="MPN44715.1"/>
    <property type="molecule type" value="Genomic_DNA"/>
</dbReference>
<proteinExistence type="predicted"/>
<dbReference type="InterPro" id="IPR016155">
    <property type="entry name" value="Mopterin_synth/thiamin_S_b"/>
</dbReference>
<comment type="caution">
    <text evidence="1">The sequence shown here is derived from an EMBL/GenBank/DDBJ whole genome shotgun (WGS) entry which is preliminary data.</text>
</comment>
<dbReference type="SUPFAM" id="SSF54285">
    <property type="entry name" value="MoaD/ThiS"/>
    <property type="match status" value="1"/>
</dbReference>
<accession>A0A645I0B8</accession>
<protein>
    <recommendedName>
        <fullName evidence="2">Sulfur carrier protein ThiS</fullName>
    </recommendedName>
</protein>